<feature type="compositionally biased region" description="Basic and acidic residues" evidence="4">
    <location>
        <begin position="410"/>
        <end position="423"/>
    </location>
</feature>
<feature type="transmembrane region" description="Helical" evidence="5">
    <location>
        <begin position="322"/>
        <end position="343"/>
    </location>
</feature>
<dbReference type="InterPro" id="IPR036259">
    <property type="entry name" value="MFS_trans_sf"/>
</dbReference>
<dbReference type="Proteomes" id="UP000241247">
    <property type="component" value="Unassembled WGS sequence"/>
</dbReference>
<dbReference type="PANTHER" id="PTHR23521">
    <property type="entry name" value="TRANSPORTER MFS SUPERFAMILY"/>
    <property type="match status" value="1"/>
</dbReference>
<dbReference type="RefSeq" id="WP_108003494.1">
    <property type="nucleotide sequence ID" value="NZ_JBHEEX010000003.1"/>
</dbReference>
<feature type="transmembrane region" description="Helical" evidence="5">
    <location>
        <begin position="230"/>
        <end position="252"/>
    </location>
</feature>
<dbReference type="Pfam" id="PF07690">
    <property type="entry name" value="MFS_1"/>
    <property type="match status" value="1"/>
</dbReference>
<dbReference type="SUPFAM" id="SSF103473">
    <property type="entry name" value="MFS general substrate transporter"/>
    <property type="match status" value="1"/>
</dbReference>
<feature type="transmembrane region" description="Helical" evidence="5">
    <location>
        <begin position="355"/>
        <end position="373"/>
    </location>
</feature>
<protein>
    <submittedName>
        <fullName evidence="7">Putative MFS family arabinose efflux permease</fullName>
    </submittedName>
</protein>
<evidence type="ECO:0000256" key="5">
    <source>
        <dbReference type="SAM" id="Phobius"/>
    </source>
</evidence>
<comment type="caution">
    <text evidence="7">The sequence shown here is derived from an EMBL/GenBank/DDBJ whole genome shotgun (WGS) entry which is preliminary data.</text>
</comment>
<feature type="transmembrane region" description="Helical" evidence="5">
    <location>
        <begin position="73"/>
        <end position="92"/>
    </location>
</feature>
<evidence type="ECO:0000313" key="8">
    <source>
        <dbReference type="Proteomes" id="UP000241247"/>
    </source>
</evidence>
<evidence type="ECO:0000259" key="6">
    <source>
        <dbReference type="PROSITE" id="PS50850"/>
    </source>
</evidence>
<dbReference type="OrthoDB" id="9810614at2"/>
<feature type="transmembrane region" description="Helical" evidence="5">
    <location>
        <begin position="159"/>
        <end position="181"/>
    </location>
</feature>
<keyword evidence="3 5" id="KW-0472">Membrane</keyword>
<organism evidence="7 8">
    <name type="scientific">Mycoplana dimorpha</name>
    <dbReference type="NCBI Taxonomy" id="28320"/>
    <lineage>
        <taxon>Bacteria</taxon>
        <taxon>Pseudomonadati</taxon>
        <taxon>Pseudomonadota</taxon>
        <taxon>Alphaproteobacteria</taxon>
        <taxon>Hyphomicrobiales</taxon>
        <taxon>Rhizobiaceae</taxon>
        <taxon>Mycoplana</taxon>
    </lineage>
</organism>
<dbReference type="PROSITE" id="PS50850">
    <property type="entry name" value="MFS"/>
    <property type="match status" value="1"/>
</dbReference>
<gene>
    <name evidence="7" type="ORF">C7449_105287</name>
</gene>
<reference evidence="7 8" key="1">
    <citation type="submission" date="2018-04" db="EMBL/GenBank/DDBJ databases">
        <title>Genomic Encyclopedia of Type Strains, Phase IV (KMG-IV): sequencing the most valuable type-strain genomes for metagenomic binning, comparative biology and taxonomic classification.</title>
        <authorList>
            <person name="Goeker M."/>
        </authorList>
    </citation>
    <scope>NUCLEOTIDE SEQUENCE [LARGE SCALE GENOMIC DNA]</scope>
    <source>
        <strain evidence="7 8">DSM 7138</strain>
    </source>
</reference>
<feature type="transmembrane region" description="Helical" evidence="5">
    <location>
        <begin position="42"/>
        <end position="61"/>
    </location>
</feature>
<keyword evidence="8" id="KW-1185">Reference proteome</keyword>
<dbReference type="InterPro" id="IPR011701">
    <property type="entry name" value="MFS"/>
</dbReference>
<evidence type="ECO:0000313" key="7">
    <source>
        <dbReference type="EMBL" id="PTM94386.1"/>
    </source>
</evidence>
<feature type="transmembrane region" description="Helical" evidence="5">
    <location>
        <begin position="98"/>
        <end position="119"/>
    </location>
</feature>
<dbReference type="CDD" id="cd17477">
    <property type="entry name" value="MFS_YcaD_like"/>
    <property type="match status" value="1"/>
</dbReference>
<dbReference type="InterPro" id="IPR020846">
    <property type="entry name" value="MFS_dom"/>
</dbReference>
<dbReference type="PANTHER" id="PTHR23521:SF3">
    <property type="entry name" value="MFS TRANSPORTER"/>
    <property type="match status" value="1"/>
</dbReference>
<name>A0A2T5B5W9_MYCDI</name>
<feature type="transmembrane region" description="Helical" evidence="5">
    <location>
        <begin position="289"/>
        <end position="310"/>
    </location>
</feature>
<feature type="transmembrane region" description="Helical" evidence="5">
    <location>
        <begin position="202"/>
        <end position="224"/>
    </location>
</feature>
<feature type="transmembrane region" description="Helical" evidence="5">
    <location>
        <begin position="264"/>
        <end position="283"/>
    </location>
</feature>
<sequence length="423" mass="43964">MRKNLLSVFSLLLGTLFLFLGNGLHGLLLPVRGSLEGYATTILGLLGTSWATGFVLGCLLAPKIVKRIGHVRAFSGFASLIAIIALLTGILVDPVWWVALRAVTGFSIAGTSMIIESWLNERATNESRGAIFSLYIAITLFGVVGGQMMVPLGDVGTPILFMVAGILYCLAMLPTTLSTAASPQPLKQVRLDIPALFRTSPVACVGIVLIGIANGAFGTLGAVFGTEAGLSARTVALMMSVTIFAGAVMQLPAGRISDRVDRRYVLAALSALAGLAGLLMVLMQPGSVMLLLLVIAVYGAAANALYPIAVSHANDFAHPEDFVKVSGGLLLLYGIGTIIGPTVGGPVMSATGPHGLFLVTFAAHAAIALYAIFRSRRRAALPAAAREAYTNPGTLTTPESLRLSPRAGQHGHDPGAHGTEDGK</sequence>
<feature type="region of interest" description="Disordered" evidence="4">
    <location>
        <begin position="390"/>
        <end position="423"/>
    </location>
</feature>
<evidence type="ECO:0000256" key="2">
    <source>
        <dbReference type="ARBA" id="ARBA00022989"/>
    </source>
</evidence>
<evidence type="ECO:0000256" key="3">
    <source>
        <dbReference type="ARBA" id="ARBA00023136"/>
    </source>
</evidence>
<proteinExistence type="predicted"/>
<feature type="domain" description="Major facilitator superfamily (MFS) profile" evidence="6">
    <location>
        <begin position="199"/>
        <end position="423"/>
    </location>
</feature>
<dbReference type="AlphaFoldDB" id="A0A2T5B5W9"/>
<keyword evidence="2 5" id="KW-1133">Transmembrane helix</keyword>
<evidence type="ECO:0000256" key="4">
    <source>
        <dbReference type="SAM" id="MobiDB-lite"/>
    </source>
</evidence>
<dbReference type="Gene3D" id="1.20.1250.20">
    <property type="entry name" value="MFS general substrate transporter like domains"/>
    <property type="match status" value="2"/>
</dbReference>
<dbReference type="GO" id="GO:0022857">
    <property type="term" value="F:transmembrane transporter activity"/>
    <property type="evidence" value="ECO:0007669"/>
    <property type="project" value="InterPro"/>
</dbReference>
<accession>A0A2T5B5W9</accession>
<keyword evidence="1 5" id="KW-0812">Transmembrane</keyword>
<dbReference type="InterPro" id="IPR047200">
    <property type="entry name" value="MFS_YcaD-like"/>
</dbReference>
<dbReference type="GO" id="GO:0005886">
    <property type="term" value="C:plasma membrane"/>
    <property type="evidence" value="ECO:0007669"/>
    <property type="project" value="TreeGrafter"/>
</dbReference>
<feature type="transmembrane region" description="Helical" evidence="5">
    <location>
        <begin position="131"/>
        <end position="153"/>
    </location>
</feature>
<evidence type="ECO:0000256" key="1">
    <source>
        <dbReference type="ARBA" id="ARBA00022692"/>
    </source>
</evidence>
<dbReference type="EMBL" id="PZZZ01000005">
    <property type="protein sequence ID" value="PTM94386.1"/>
    <property type="molecule type" value="Genomic_DNA"/>
</dbReference>